<dbReference type="AlphaFoldDB" id="A0A3A4A7L1"/>
<organism evidence="1 2">
    <name type="scientific">Bailinhaonella thermotolerans</name>
    <dbReference type="NCBI Taxonomy" id="1070861"/>
    <lineage>
        <taxon>Bacteria</taxon>
        <taxon>Bacillati</taxon>
        <taxon>Actinomycetota</taxon>
        <taxon>Actinomycetes</taxon>
        <taxon>Streptosporangiales</taxon>
        <taxon>Streptosporangiaceae</taxon>
        <taxon>Bailinhaonella</taxon>
    </lineage>
</organism>
<protein>
    <submittedName>
        <fullName evidence="1">Uncharacterized protein</fullName>
    </submittedName>
</protein>
<reference evidence="1 2" key="1">
    <citation type="submission" date="2018-09" db="EMBL/GenBank/DDBJ databases">
        <title>YIM 75507 draft genome.</title>
        <authorList>
            <person name="Tang S."/>
            <person name="Feng Y."/>
        </authorList>
    </citation>
    <scope>NUCLEOTIDE SEQUENCE [LARGE SCALE GENOMIC DNA]</scope>
    <source>
        <strain evidence="1 2">YIM 75507</strain>
    </source>
</reference>
<evidence type="ECO:0000313" key="1">
    <source>
        <dbReference type="EMBL" id="RJL23909.1"/>
    </source>
</evidence>
<evidence type="ECO:0000313" key="2">
    <source>
        <dbReference type="Proteomes" id="UP000265768"/>
    </source>
</evidence>
<keyword evidence="2" id="KW-1185">Reference proteome</keyword>
<accession>A0A3A4A7L1</accession>
<gene>
    <name evidence="1" type="ORF">D5H75_31210</name>
</gene>
<dbReference type="RefSeq" id="WP_119930165.1">
    <property type="nucleotide sequence ID" value="NZ_QZEY01000017.1"/>
</dbReference>
<dbReference type="OrthoDB" id="3526760at2"/>
<dbReference type="EMBL" id="QZEY01000017">
    <property type="protein sequence ID" value="RJL23909.1"/>
    <property type="molecule type" value="Genomic_DNA"/>
</dbReference>
<sequence length="206" mass="21881">MDDDTYLHALLDRYGLTPQFSAVWSKGVSPQAAAHALGAGTHVGVAEGVMSAWSHLEEPHTLLFAGPFTADWSLVLRLNGVIAVTESAVALSGTGGREAVAVGWHIGGGERLSYARDGVLAEDWQFMMDGVPDRFGDLAGGLPFLGRDIEANPDAEPEEMDDWAGIGQSYTSALIVAGRIVGRELGPGWLDAPQACYLIPGTWYRG</sequence>
<comment type="caution">
    <text evidence="1">The sequence shown here is derived from an EMBL/GenBank/DDBJ whole genome shotgun (WGS) entry which is preliminary data.</text>
</comment>
<dbReference type="Proteomes" id="UP000265768">
    <property type="component" value="Unassembled WGS sequence"/>
</dbReference>
<name>A0A3A4A7L1_9ACTN</name>
<proteinExistence type="predicted"/>